<evidence type="ECO:0000313" key="3">
    <source>
        <dbReference type="EMBL" id="KHN78704.1"/>
    </source>
</evidence>
<feature type="signal peptide" evidence="2">
    <location>
        <begin position="1"/>
        <end position="21"/>
    </location>
</feature>
<dbReference type="EMBL" id="JPKZ01002052">
    <property type="protein sequence ID" value="KHN78704.1"/>
    <property type="molecule type" value="Genomic_DNA"/>
</dbReference>
<keyword evidence="4" id="KW-1185">Reference proteome</keyword>
<feature type="chain" id="PRO_5002096040" evidence="2">
    <location>
        <begin position="22"/>
        <end position="210"/>
    </location>
</feature>
<evidence type="ECO:0000313" key="4">
    <source>
        <dbReference type="Proteomes" id="UP000031036"/>
    </source>
</evidence>
<dbReference type="AlphaFoldDB" id="A0A0B2VB55"/>
<sequence length="210" mass="23309">MKASTCFFLTLALMQLGVAFSYRTEDQRARMKRQSYYYNYPGYGYGMGSYFYGTIGGGYNNNYGGTNIDKRELNPRQREERGVGWGEGTEAPQSNGTPLVASAEEYLRHSGGCVASEENLRVIAAQIDDRIDLSFLFKSRLWEDSGSPNGKLTGLEPRRADLTIASMKANEQDVHLAANKQFVYTLVNLGIPARPREFSLSGSYGCGSLM</sequence>
<organism evidence="3 4">
    <name type="scientific">Toxocara canis</name>
    <name type="common">Canine roundworm</name>
    <dbReference type="NCBI Taxonomy" id="6265"/>
    <lineage>
        <taxon>Eukaryota</taxon>
        <taxon>Metazoa</taxon>
        <taxon>Ecdysozoa</taxon>
        <taxon>Nematoda</taxon>
        <taxon>Chromadorea</taxon>
        <taxon>Rhabditida</taxon>
        <taxon>Spirurina</taxon>
        <taxon>Ascaridomorpha</taxon>
        <taxon>Ascaridoidea</taxon>
        <taxon>Toxocaridae</taxon>
        <taxon>Toxocara</taxon>
    </lineage>
</organism>
<keyword evidence="2" id="KW-0732">Signal</keyword>
<comment type="caution">
    <text evidence="3">The sequence shown here is derived from an EMBL/GenBank/DDBJ whole genome shotgun (WGS) entry which is preliminary data.</text>
</comment>
<protein>
    <submittedName>
        <fullName evidence="3">Uncharacterized protein</fullName>
    </submittedName>
</protein>
<evidence type="ECO:0000256" key="2">
    <source>
        <dbReference type="SAM" id="SignalP"/>
    </source>
</evidence>
<feature type="compositionally biased region" description="Basic and acidic residues" evidence="1">
    <location>
        <begin position="68"/>
        <end position="82"/>
    </location>
</feature>
<dbReference type="Proteomes" id="UP000031036">
    <property type="component" value="Unassembled WGS sequence"/>
</dbReference>
<name>A0A0B2VB55_TOXCA</name>
<proteinExistence type="predicted"/>
<feature type="region of interest" description="Disordered" evidence="1">
    <location>
        <begin position="66"/>
        <end position="96"/>
    </location>
</feature>
<evidence type="ECO:0000256" key="1">
    <source>
        <dbReference type="SAM" id="MobiDB-lite"/>
    </source>
</evidence>
<accession>A0A0B2VB55</accession>
<reference evidence="3 4" key="1">
    <citation type="submission" date="2014-11" db="EMBL/GenBank/DDBJ databases">
        <title>Genetic blueprint of the zoonotic pathogen Toxocara canis.</title>
        <authorList>
            <person name="Zhu X.-Q."/>
            <person name="Korhonen P.K."/>
            <person name="Cai H."/>
            <person name="Young N.D."/>
            <person name="Nejsum P."/>
            <person name="von Samson-Himmelstjerna G."/>
            <person name="Boag P.R."/>
            <person name="Tan P."/>
            <person name="Li Q."/>
            <person name="Min J."/>
            <person name="Yang Y."/>
            <person name="Wang X."/>
            <person name="Fang X."/>
            <person name="Hall R.S."/>
            <person name="Hofmann A."/>
            <person name="Sternberg P.W."/>
            <person name="Jex A.R."/>
            <person name="Gasser R.B."/>
        </authorList>
    </citation>
    <scope>NUCLEOTIDE SEQUENCE [LARGE SCALE GENOMIC DNA]</scope>
    <source>
        <strain evidence="3">PN_DK_2014</strain>
    </source>
</reference>
<gene>
    <name evidence="3" type="ORF">Tcan_15597</name>
</gene>